<accession>A0A1H3IVE8</accession>
<dbReference type="Gene3D" id="1.10.10.10">
    <property type="entry name" value="Winged helix-like DNA-binding domain superfamily/Winged helix DNA-binding domain"/>
    <property type="match status" value="1"/>
</dbReference>
<dbReference type="InterPro" id="IPR036388">
    <property type="entry name" value="WH-like_DNA-bd_sf"/>
</dbReference>
<dbReference type="Pfam" id="PF12802">
    <property type="entry name" value="MarR_2"/>
    <property type="match status" value="1"/>
</dbReference>
<sequence>MSREREELVAQTLAAGRELSTAVVMFHTAVGALAGLSVTETKALEVIHRAGPLTPADLARHTGLAPASVTALLDRLERKQVARRVPHPTDGRRSLVEIDPGHLVRQQEVFADLVHRLEALGDGFDETELTAVVRYLRAATAAQLEATRRLTGDRAGEPPAAD</sequence>
<organism evidence="2 3">
    <name type="scientific">Geodermatophilus africanus</name>
    <dbReference type="NCBI Taxonomy" id="1137993"/>
    <lineage>
        <taxon>Bacteria</taxon>
        <taxon>Bacillati</taxon>
        <taxon>Actinomycetota</taxon>
        <taxon>Actinomycetes</taxon>
        <taxon>Geodermatophilales</taxon>
        <taxon>Geodermatophilaceae</taxon>
        <taxon>Geodermatophilus</taxon>
    </lineage>
</organism>
<dbReference type="EMBL" id="FNOT01000006">
    <property type="protein sequence ID" value="SDY31305.1"/>
    <property type="molecule type" value="Genomic_DNA"/>
</dbReference>
<evidence type="ECO:0000313" key="2">
    <source>
        <dbReference type="EMBL" id="SDY31305.1"/>
    </source>
</evidence>
<dbReference type="GO" id="GO:0003700">
    <property type="term" value="F:DNA-binding transcription factor activity"/>
    <property type="evidence" value="ECO:0007669"/>
    <property type="project" value="InterPro"/>
</dbReference>
<evidence type="ECO:0000313" key="3">
    <source>
        <dbReference type="Proteomes" id="UP000198921"/>
    </source>
</evidence>
<keyword evidence="2" id="KW-0238">DNA-binding</keyword>
<proteinExistence type="predicted"/>
<keyword evidence="3" id="KW-1185">Reference proteome</keyword>
<dbReference type="SMART" id="SM00347">
    <property type="entry name" value="HTH_MARR"/>
    <property type="match status" value="1"/>
</dbReference>
<dbReference type="Proteomes" id="UP000198921">
    <property type="component" value="Unassembled WGS sequence"/>
</dbReference>
<name>A0A1H3IVE8_9ACTN</name>
<dbReference type="GO" id="GO:0003677">
    <property type="term" value="F:DNA binding"/>
    <property type="evidence" value="ECO:0007669"/>
    <property type="project" value="UniProtKB-KW"/>
</dbReference>
<dbReference type="SUPFAM" id="SSF46785">
    <property type="entry name" value="Winged helix' DNA-binding domain"/>
    <property type="match status" value="1"/>
</dbReference>
<reference evidence="3" key="1">
    <citation type="submission" date="2016-10" db="EMBL/GenBank/DDBJ databases">
        <authorList>
            <person name="Varghese N."/>
            <person name="Submissions S."/>
        </authorList>
    </citation>
    <scope>NUCLEOTIDE SEQUENCE [LARGE SCALE GENOMIC DNA]</scope>
    <source>
        <strain evidence="3">DSM 45422</strain>
    </source>
</reference>
<gene>
    <name evidence="2" type="ORF">SAMN05660209_02527</name>
</gene>
<dbReference type="RefSeq" id="WP_211517103.1">
    <property type="nucleotide sequence ID" value="NZ_FNOT01000006.1"/>
</dbReference>
<dbReference type="AlphaFoldDB" id="A0A1H3IVE8"/>
<feature type="domain" description="HTH marR-type" evidence="1">
    <location>
        <begin position="5"/>
        <end position="141"/>
    </location>
</feature>
<protein>
    <submittedName>
        <fullName evidence="2">DNA-binding transcriptional regulator, MarR family</fullName>
    </submittedName>
</protein>
<dbReference type="InterPro" id="IPR039422">
    <property type="entry name" value="MarR/SlyA-like"/>
</dbReference>
<dbReference type="PANTHER" id="PTHR33164">
    <property type="entry name" value="TRANSCRIPTIONAL REGULATOR, MARR FAMILY"/>
    <property type="match status" value="1"/>
</dbReference>
<dbReference type="PROSITE" id="PS50995">
    <property type="entry name" value="HTH_MARR_2"/>
    <property type="match status" value="1"/>
</dbReference>
<dbReference type="PANTHER" id="PTHR33164:SF106">
    <property type="entry name" value="TRANSCRIPTIONAL REGULATORY PROTEIN"/>
    <property type="match status" value="1"/>
</dbReference>
<dbReference type="InterPro" id="IPR000835">
    <property type="entry name" value="HTH_MarR-typ"/>
</dbReference>
<evidence type="ECO:0000259" key="1">
    <source>
        <dbReference type="PROSITE" id="PS50995"/>
    </source>
</evidence>
<dbReference type="InterPro" id="IPR036390">
    <property type="entry name" value="WH_DNA-bd_sf"/>
</dbReference>
<dbReference type="GO" id="GO:0006950">
    <property type="term" value="P:response to stress"/>
    <property type="evidence" value="ECO:0007669"/>
    <property type="project" value="TreeGrafter"/>
</dbReference>
<dbReference type="STRING" id="1137993.SAMN05660209_02527"/>